<dbReference type="Pfam" id="PF16297">
    <property type="entry name" value="DUF4939"/>
    <property type="match status" value="1"/>
</dbReference>
<dbReference type="CDD" id="cd01647">
    <property type="entry name" value="RT_LTR"/>
    <property type="match status" value="1"/>
</dbReference>
<dbReference type="SUPFAM" id="SSF56672">
    <property type="entry name" value="DNA/RNA polymerases"/>
    <property type="match status" value="1"/>
</dbReference>
<proteinExistence type="predicted"/>
<dbReference type="AlphaFoldDB" id="A0AAE0V8R6"/>
<feature type="domain" description="DUF4939" evidence="1">
    <location>
        <begin position="45"/>
        <end position="132"/>
    </location>
</feature>
<name>A0AAE0V8R6_9TELE</name>
<evidence type="ECO:0000313" key="2">
    <source>
        <dbReference type="EMBL" id="KAK3548971.1"/>
    </source>
</evidence>
<dbReference type="InterPro" id="IPR032549">
    <property type="entry name" value="DUF4939"/>
</dbReference>
<reference evidence="2" key="1">
    <citation type="submission" date="2023-06" db="EMBL/GenBank/DDBJ databases">
        <title>Male Hemibagrus guttatus genome.</title>
        <authorList>
            <person name="Bian C."/>
        </authorList>
    </citation>
    <scope>NUCLEOTIDE SEQUENCE</scope>
    <source>
        <strain evidence="2">Male_cb2023</strain>
        <tissue evidence="2">Muscle</tissue>
    </source>
</reference>
<dbReference type="EMBL" id="JAUCMX010000004">
    <property type="protein sequence ID" value="KAK3548971.1"/>
    <property type="molecule type" value="Genomic_DNA"/>
</dbReference>
<dbReference type="Proteomes" id="UP001274896">
    <property type="component" value="Unassembled WGS sequence"/>
</dbReference>
<comment type="caution">
    <text evidence="2">The sequence shown here is derived from an EMBL/GenBank/DDBJ whole genome shotgun (WGS) entry which is preliminary data.</text>
</comment>
<dbReference type="InterPro" id="IPR032567">
    <property type="entry name" value="RTL1-rel"/>
</dbReference>
<dbReference type="InterPro" id="IPR043128">
    <property type="entry name" value="Rev_trsase/Diguanyl_cyclase"/>
</dbReference>
<sequence length="424" mass="47776">MCPFSRKFSPVEANYGVAVGSQGSQFRSSRYSLHHSSNKKLILVALSCPMVVPAAYSGEVSECQGFLMQCQLYFEMLPHQFSGDRAKIAFIISLLSGKSRRCAESMWTIESPVMQSIDPFLVHFKDVFGMSTSALSVHDELFSLRQANRAIHDNALHFHTLAASSSWNKVALLSAYRHGLNPKIRQQMVICDDSMGLEMFMLKAQHISQHLFEEGTPSDTSSSCSSPVPEPMKTDQYRLSANERQRHLHQRLCLYCGENDHLLQTCSARPPRPTANLPGEYQDYQDVFSQTAATKLLPHRPWDCAIDLLPGAKLPKGRVYPLSILENKAMEEFIREALQQGFIQPSTSLVASSFFFVAKKDGGLRPCIDYRVLNSQTVKFAYPLPLVPMALEELRGAHILSKLDLRSAYNLIRIRRGDEWKRPS</sequence>
<dbReference type="Gene3D" id="3.10.10.10">
    <property type="entry name" value="HIV Type 1 Reverse Transcriptase, subunit A, domain 1"/>
    <property type="match status" value="1"/>
</dbReference>
<accession>A0AAE0V8R6</accession>
<keyword evidence="3" id="KW-1185">Reference proteome</keyword>
<protein>
    <recommendedName>
        <fullName evidence="1">DUF4939 domain-containing protein</fullName>
    </recommendedName>
</protein>
<organism evidence="2 3">
    <name type="scientific">Hemibagrus guttatus</name>
    <dbReference type="NCBI Taxonomy" id="175788"/>
    <lineage>
        <taxon>Eukaryota</taxon>
        <taxon>Metazoa</taxon>
        <taxon>Chordata</taxon>
        <taxon>Craniata</taxon>
        <taxon>Vertebrata</taxon>
        <taxon>Euteleostomi</taxon>
        <taxon>Actinopterygii</taxon>
        <taxon>Neopterygii</taxon>
        <taxon>Teleostei</taxon>
        <taxon>Ostariophysi</taxon>
        <taxon>Siluriformes</taxon>
        <taxon>Bagridae</taxon>
        <taxon>Hemibagrus</taxon>
    </lineage>
</organism>
<evidence type="ECO:0000313" key="3">
    <source>
        <dbReference type="Proteomes" id="UP001274896"/>
    </source>
</evidence>
<gene>
    <name evidence="2" type="ORF">QTP70_022658</name>
</gene>
<dbReference type="InterPro" id="IPR043502">
    <property type="entry name" value="DNA/RNA_pol_sf"/>
</dbReference>
<evidence type="ECO:0000259" key="1">
    <source>
        <dbReference type="Pfam" id="PF16297"/>
    </source>
</evidence>
<dbReference type="PANTHER" id="PTHR15503">
    <property type="entry name" value="LDOC1 RELATED"/>
    <property type="match status" value="1"/>
</dbReference>
<dbReference type="PANTHER" id="PTHR15503:SF22">
    <property type="entry name" value="TRANSPOSON TY3-I GAG POLYPROTEIN"/>
    <property type="match status" value="1"/>
</dbReference>
<dbReference type="Gene3D" id="3.30.70.270">
    <property type="match status" value="1"/>
</dbReference>